<reference evidence="2" key="2">
    <citation type="journal article" date="2007" name="Science">
        <title>Genome sequence of Aedes aegypti, a major arbovirus vector.</title>
        <authorList>
            <person name="Nene V."/>
            <person name="Wortman J.R."/>
            <person name="Lawson D."/>
            <person name="Haas B."/>
            <person name="Kodira C."/>
            <person name="Tu Z.J."/>
            <person name="Loftus B."/>
            <person name="Xi Z."/>
            <person name="Megy K."/>
            <person name="Grabherr M."/>
            <person name="Ren Q."/>
            <person name="Zdobnov E.M."/>
            <person name="Lobo N.F."/>
            <person name="Campbell K.S."/>
            <person name="Brown S.E."/>
            <person name="Bonaldo M.F."/>
            <person name="Zhu J."/>
            <person name="Sinkins S.P."/>
            <person name="Hogenkamp D.G."/>
            <person name="Amedeo P."/>
            <person name="Arensburger P."/>
            <person name="Atkinson P.W."/>
            <person name="Bidwell S."/>
            <person name="Biedler J."/>
            <person name="Birney E."/>
            <person name="Bruggner R.V."/>
            <person name="Costas J."/>
            <person name="Coy M.R."/>
            <person name="Crabtree J."/>
            <person name="Crawford M."/>
            <person name="Debruyn B."/>
            <person name="Decaprio D."/>
            <person name="Eiglmeier K."/>
            <person name="Eisenstadt E."/>
            <person name="El-Dorry H."/>
            <person name="Gelbart W.M."/>
            <person name="Gomes S.L."/>
            <person name="Hammond M."/>
            <person name="Hannick L.I."/>
            <person name="Hogan J.R."/>
            <person name="Holmes M.H."/>
            <person name="Jaffe D."/>
            <person name="Johnston J.S."/>
            <person name="Kennedy R.C."/>
            <person name="Koo H."/>
            <person name="Kravitz S."/>
            <person name="Kriventseva E.V."/>
            <person name="Kulp D."/>
            <person name="Labutti K."/>
            <person name="Lee E."/>
            <person name="Li S."/>
            <person name="Lovin D.D."/>
            <person name="Mao C."/>
            <person name="Mauceli E."/>
            <person name="Menck C.F."/>
            <person name="Miller J.R."/>
            <person name="Montgomery P."/>
            <person name="Mori A."/>
            <person name="Nascimento A.L."/>
            <person name="Naveira H.F."/>
            <person name="Nusbaum C."/>
            <person name="O'leary S."/>
            <person name="Orvis J."/>
            <person name="Pertea M."/>
            <person name="Quesneville H."/>
            <person name="Reidenbach K.R."/>
            <person name="Rogers Y.H."/>
            <person name="Roth C.W."/>
            <person name="Schneider J.R."/>
            <person name="Schatz M."/>
            <person name="Shumway M."/>
            <person name="Stanke M."/>
            <person name="Stinson E.O."/>
            <person name="Tubio J.M."/>
            <person name="Vanzee J.P."/>
            <person name="Verjovski-Almeida S."/>
            <person name="Werner D."/>
            <person name="White O."/>
            <person name="Wyder S."/>
            <person name="Zeng Q."/>
            <person name="Zhao Q."/>
            <person name="Zhao Y."/>
            <person name="Hill C.A."/>
            <person name="Raikhel A.S."/>
            <person name="Soares M.B."/>
            <person name="Knudson D.L."/>
            <person name="Lee N.H."/>
            <person name="Galagan J."/>
            <person name="Salzberg S.L."/>
            <person name="Paulsen I.T."/>
            <person name="Dimopoulos G."/>
            <person name="Collins F.H."/>
            <person name="Birren B."/>
            <person name="Fraser-Liggett C.M."/>
            <person name="Severson D.W."/>
        </authorList>
    </citation>
    <scope>NUCLEOTIDE SEQUENCE [LARGE SCALE GENOMIC DNA]</scope>
    <source>
        <strain evidence="2">Liverpool</strain>
    </source>
</reference>
<dbReference type="PhylomeDB" id="Q16IB1"/>
<proteinExistence type="predicted"/>
<accession>Q16IB1</accession>
<organism evidence="2 3">
    <name type="scientific">Aedes aegypti</name>
    <name type="common">Yellowfever mosquito</name>
    <name type="synonym">Culex aegypti</name>
    <dbReference type="NCBI Taxonomy" id="7159"/>
    <lineage>
        <taxon>Eukaryota</taxon>
        <taxon>Metazoa</taxon>
        <taxon>Ecdysozoa</taxon>
        <taxon>Arthropoda</taxon>
        <taxon>Hexapoda</taxon>
        <taxon>Insecta</taxon>
        <taxon>Pterygota</taxon>
        <taxon>Neoptera</taxon>
        <taxon>Endopterygota</taxon>
        <taxon>Diptera</taxon>
        <taxon>Nematocera</taxon>
        <taxon>Culicoidea</taxon>
        <taxon>Culicidae</taxon>
        <taxon>Culicinae</taxon>
        <taxon>Aedini</taxon>
        <taxon>Aedes</taxon>
        <taxon>Stegomyia</taxon>
    </lineage>
</organism>
<reference evidence="2" key="1">
    <citation type="submission" date="2005-10" db="EMBL/GenBank/DDBJ databases">
        <authorList>
            <person name="Loftus B.J."/>
            <person name="Nene V.M."/>
            <person name="Hannick L.I."/>
            <person name="Bidwell S."/>
            <person name="Haas B."/>
            <person name="Amedeo P."/>
            <person name="Orvis J."/>
            <person name="Wortman J.R."/>
            <person name="White O.R."/>
            <person name="Salzberg S."/>
            <person name="Shumway M."/>
            <person name="Koo H."/>
            <person name="Zhao Y."/>
            <person name="Holmes M."/>
            <person name="Miller J."/>
            <person name="Schatz M."/>
            <person name="Pop M."/>
            <person name="Pai G."/>
            <person name="Utterback T."/>
            <person name="Rogers Y.-H."/>
            <person name="Kravitz S."/>
            <person name="Fraser C.M."/>
        </authorList>
    </citation>
    <scope>NUCLEOTIDE SEQUENCE</scope>
    <source>
        <strain evidence="2">Liverpool</strain>
    </source>
</reference>
<dbReference type="AlphaFoldDB" id="Q16IB1"/>
<feature type="region of interest" description="Disordered" evidence="1">
    <location>
        <begin position="106"/>
        <end position="133"/>
    </location>
</feature>
<gene>
    <name evidence="2" type="ORF">AaeL_AAEL013738</name>
</gene>
<dbReference type="HOGENOM" id="CLU_1604089_0_0_1"/>
<dbReference type="PaxDb" id="7159-AAEL013738-PA"/>
<evidence type="ECO:0000313" key="2">
    <source>
        <dbReference type="EMBL" id="EAT33998.1"/>
    </source>
</evidence>
<feature type="compositionally biased region" description="Basic and acidic residues" evidence="1">
    <location>
        <begin position="121"/>
        <end position="131"/>
    </location>
</feature>
<dbReference type="Proteomes" id="UP000682892">
    <property type="component" value="Unassembled WGS sequence"/>
</dbReference>
<dbReference type="STRING" id="7159.Q16IB1"/>
<name>Q16IB1_AEDAE</name>
<dbReference type="EMBL" id="CH478091">
    <property type="protein sequence ID" value="EAT33998.1"/>
    <property type="molecule type" value="Genomic_DNA"/>
</dbReference>
<sequence length="166" mass="19081">MAKNFTEPSAVMRSIEIHTAKMCRVCLQRHHLVAIARNPRLAWCFSRILPSDPDLPQFVCATCERMVDILYQFDVLGNLTANLVRTYVTDGGRFPQTGMIEEELQRAEERLQRTASSKKSKSPDEDRKLVERPILTPVRKSEKYMRSVELLFGDSPDVKQKISKVE</sequence>
<reference evidence="2" key="3">
    <citation type="submission" date="2012-09" db="EMBL/GenBank/DDBJ databases">
        <authorList>
            <consortium name="VectorBase"/>
        </authorList>
    </citation>
    <scope>NUCLEOTIDE SEQUENCE</scope>
    <source>
        <strain evidence="2">Liverpool</strain>
    </source>
</reference>
<evidence type="ECO:0000256" key="1">
    <source>
        <dbReference type="SAM" id="MobiDB-lite"/>
    </source>
</evidence>
<protein>
    <submittedName>
        <fullName evidence="2">AAEL013738-PA</fullName>
    </submittedName>
</protein>
<dbReference type="eggNOG" id="ENOG502TB5C">
    <property type="taxonomic scope" value="Eukaryota"/>
</dbReference>
<evidence type="ECO:0000313" key="3">
    <source>
        <dbReference type="Proteomes" id="UP000682892"/>
    </source>
</evidence>